<protein>
    <submittedName>
        <fullName evidence="2">Uncharacterized protein</fullName>
    </submittedName>
</protein>
<evidence type="ECO:0000313" key="2">
    <source>
        <dbReference type="EMBL" id="CAB3736165.1"/>
    </source>
</evidence>
<reference evidence="2 3" key="1">
    <citation type="submission" date="2020-04" db="EMBL/GenBank/DDBJ databases">
        <authorList>
            <person name="De Canck E."/>
        </authorList>
    </citation>
    <scope>NUCLEOTIDE SEQUENCE [LARGE SCALE GENOMIC DNA]</scope>
    <source>
        <strain evidence="2 3">LMG 27174</strain>
    </source>
</reference>
<gene>
    <name evidence="2" type="ORF">LMG27174_06275</name>
</gene>
<name>A0A6J5CK24_9BURK</name>
<dbReference type="Proteomes" id="UP000494205">
    <property type="component" value="Unassembled WGS sequence"/>
</dbReference>
<proteinExistence type="predicted"/>
<accession>A0A6J5CK24</accession>
<dbReference type="AlphaFoldDB" id="A0A6J5CK24"/>
<organism evidence="2 3">
    <name type="scientific">Paraburkholderia rhynchosiae</name>
    <dbReference type="NCBI Taxonomy" id="487049"/>
    <lineage>
        <taxon>Bacteria</taxon>
        <taxon>Pseudomonadati</taxon>
        <taxon>Pseudomonadota</taxon>
        <taxon>Betaproteobacteria</taxon>
        <taxon>Burkholderiales</taxon>
        <taxon>Burkholderiaceae</taxon>
        <taxon>Paraburkholderia</taxon>
    </lineage>
</organism>
<sequence>MRTARARSCSVFKHLEIVERVYVEDGGRHLNVCDDAMKSSALVDVSSVTTRPVVVSEFFWPLRQQDVCAAVARTSQHDAPCVGQVAPGVNDTLNRIRRQQRQVGVHNQQSRGRVGSCNPRGAGDS</sequence>
<evidence type="ECO:0000313" key="3">
    <source>
        <dbReference type="Proteomes" id="UP000494205"/>
    </source>
</evidence>
<dbReference type="EMBL" id="CADIJZ010000033">
    <property type="protein sequence ID" value="CAB3736165.1"/>
    <property type="molecule type" value="Genomic_DNA"/>
</dbReference>
<feature type="compositionally biased region" description="Polar residues" evidence="1">
    <location>
        <begin position="101"/>
        <end position="111"/>
    </location>
</feature>
<evidence type="ECO:0000256" key="1">
    <source>
        <dbReference type="SAM" id="MobiDB-lite"/>
    </source>
</evidence>
<feature type="region of interest" description="Disordered" evidence="1">
    <location>
        <begin position="100"/>
        <end position="125"/>
    </location>
</feature>